<dbReference type="Proteomes" id="UP000799438">
    <property type="component" value="Unassembled WGS sequence"/>
</dbReference>
<gene>
    <name evidence="3" type="ORF">K452DRAFT_298864</name>
</gene>
<sequence length="159" mass="16788">MPSSPTQSSPQAAQADHIDEQGLLSTNNKLLHPGQSFQIMTLATGERVPTGTVAGLLCNLKAYDALVEAEGAEGTEAGRERTGAGRDGTGDGREGTEATKAAAEATKAQKAQLEHEIRLALPLLHKVGMFELFSVEEWGGGRATAGRKFVAREARKLGY</sequence>
<accession>A0A6A6BB91</accession>
<dbReference type="EMBL" id="ML995487">
    <property type="protein sequence ID" value="KAF2141502.1"/>
    <property type="molecule type" value="Genomic_DNA"/>
</dbReference>
<reference evidence="3" key="1">
    <citation type="journal article" date="2020" name="Stud. Mycol.">
        <title>101 Dothideomycetes genomes: a test case for predicting lifestyles and emergence of pathogens.</title>
        <authorList>
            <person name="Haridas S."/>
            <person name="Albert R."/>
            <person name="Binder M."/>
            <person name="Bloem J."/>
            <person name="Labutti K."/>
            <person name="Salamov A."/>
            <person name="Andreopoulos B."/>
            <person name="Baker S."/>
            <person name="Barry K."/>
            <person name="Bills G."/>
            <person name="Bluhm B."/>
            <person name="Cannon C."/>
            <person name="Castanera R."/>
            <person name="Culley D."/>
            <person name="Daum C."/>
            <person name="Ezra D."/>
            <person name="Gonzalez J."/>
            <person name="Henrissat B."/>
            <person name="Kuo A."/>
            <person name="Liang C."/>
            <person name="Lipzen A."/>
            <person name="Lutzoni F."/>
            <person name="Magnuson J."/>
            <person name="Mondo S."/>
            <person name="Nolan M."/>
            <person name="Ohm R."/>
            <person name="Pangilinan J."/>
            <person name="Park H.-J."/>
            <person name="Ramirez L."/>
            <person name="Alfaro M."/>
            <person name="Sun H."/>
            <person name="Tritt A."/>
            <person name="Yoshinaga Y."/>
            <person name="Zwiers L.-H."/>
            <person name="Turgeon B."/>
            <person name="Goodwin S."/>
            <person name="Spatafora J."/>
            <person name="Crous P."/>
            <person name="Grigoriev I."/>
        </authorList>
    </citation>
    <scope>NUCLEOTIDE SEQUENCE</scope>
    <source>
        <strain evidence="3">CBS 121167</strain>
    </source>
</reference>
<protein>
    <recommendedName>
        <fullName evidence="2">DUF7709 domain-containing protein</fullName>
    </recommendedName>
</protein>
<proteinExistence type="predicted"/>
<evidence type="ECO:0000313" key="3">
    <source>
        <dbReference type="EMBL" id="KAF2141502.1"/>
    </source>
</evidence>
<dbReference type="RefSeq" id="XP_033397215.1">
    <property type="nucleotide sequence ID" value="XM_033542160.1"/>
</dbReference>
<dbReference type="InterPro" id="IPR056126">
    <property type="entry name" value="DUF7709"/>
</dbReference>
<feature type="domain" description="DUF7709" evidence="2">
    <location>
        <begin position="23"/>
        <end position="156"/>
    </location>
</feature>
<evidence type="ECO:0000313" key="4">
    <source>
        <dbReference type="Proteomes" id="UP000799438"/>
    </source>
</evidence>
<name>A0A6A6BB91_9PEZI</name>
<evidence type="ECO:0000259" key="2">
    <source>
        <dbReference type="Pfam" id="PF24813"/>
    </source>
</evidence>
<keyword evidence="4" id="KW-1185">Reference proteome</keyword>
<dbReference type="Pfam" id="PF24813">
    <property type="entry name" value="DUF7709"/>
    <property type="match status" value="1"/>
</dbReference>
<organism evidence="3 4">
    <name type="scientific">Aplosporella prunicola CBS 121167</name>
    <dbReference type="NCBI Taxonomy" id="1176127"/>
    <lineage>
        <taxon>Eukaryota</taxon>
        <taxon>Fungi</taxon>
        <taxon>Dikarya</taxon>
        <taxon>Ascomycota</taxon>
        <taxon>Pezizomycotina</taxon>
        <taxon>Dothideomycetes</taxon>
        <taxon>Dothideomycetes incertae sedis</taxon>
        <taxon>Botryosphaeriales</taxon>
        <taxon>Aplosporellaceae</taxon>
        <taxon>Aplosporella</taxon>
    </lineage>
</organism>
<dbReference type="OrthoDB" id="2359405at2759"/>
<feature type="region of interest" description="Disordered" evidence="1">
    <location>
        <begin position="71"/>
        <end position="100"/>
    </location>
</feature>
<feature type="compositionally biased region" description="Basic and acidic residues" evidence="1">
    <location>
        <begin position="76"/>
        <end position="97"/>
    </location>
</feature>
<dbReference type="AlphaFoldDB" id="A0A6A6BB91"/>
<dbReference type="GeneID" id="54299657"/>
<evidence type="ECO:0000256" key="1">
    <source>
        <dbReference type="SAM" id="MobiDB-lite"/>
    </source>
</evidence>